<keyword evidence="5" id="KW-0411">Iron-sulfur</keyword>
<dbReference type="GO" id="GO:0046872">
    <property type="term" value="F:metal ion binding"/>
    <property type="evidence" value="ECO:0007669"/>
    <property type="project" value="UniProtKB-KW"/>
</dbReference>
<dbReference type="GO" id="GO:0017183">
    <property type="term" value="P:protein histidyl modification to diphthamide"/>
    <property type="evidence" value="ECO:0007669"/>
    <property type="project" value="UniProtKB-UniPathway"/>
</dbReference>
<dbReference type="Proteomes" id="UP000472277">
    <property type="component" value="Chromosome 2"/>
</dbReference>
<dbReference type="NCBIfam" id="TIGR00322">
    <property type="entry name" value="diphth2_R"/>
    <property type="match status" value="1"/>
</dbReference>
<dbReference type="AlphaFoldDB" id="A0A673X9L8"/>
<sequence>MYHYNLIVNIHDISSCCVDEVAAEHVGADCIMHYGRACLSPSRRLPLMYVFERRRVPPPSESCTDRQSHIILLYNVNYAHIIDKHNDSSSPCQNGDQAVYQFGRQFDLKCGQTIEDYSVFYIGHEGATMTNFVMTWNRCSFCSFDPVTMTGSISINKALMKRYNAIERTKDASVVGTLGVANYLNHHQASNMFAMRKLNLAKLANFHEIDIYVLIFYKLVVTPFEMVVACNKNREWLGEYVTDFRDVLPGGCKHVALANPDDLEDGDETDVSLITGALRTTRFLCSEPVSSSRHSSLVLWNQTLTVANANTAGTLCGKNRQLKTGQKQAGLGLGLKLYSGIAYEEELTTDRNHLS</sequence>
<dbReference type="PANTHER" id="PTHR10762:SF2">
    <property type="entry name" value="2-(3-AMINO-3-CARBOXYPROPYL)HISTIDINE SYNTHASE SUBUNIT 2"/>
    <property type="match status" value="1"/>
</dbReference>
<evidence type="ECO:0000256" key="1">
    <source>
        <dbReference type="ARBA" id="ARBA00001966"/>
    </source>
</evidence>
<evidence type="ECO:0000256" key="2">
    <source>
        <dbReference type="ARBA" id="ARBA00005156"/>
    </source>
</evidence>
<comment type="cofactor">
    <cofactor evidence="1">
        <name>[4Fe-4S] cluster</name>
        <dbReference type="ChEBI" id="CHEBI:49883"/>
    </cofactor>
</comment>
<protein>
    <submittedName>
        <fullName evidence="6">Diphthamide biosynthesis 2</fullName>
    </submittedName>
</protein>
<evidence type="ECO:0000313" key="6">
    <source>
        <dbReference type="Ensembl" id="ENSSTUP00000018078.1"/>
    </source>
</evidence>
<dbReference type="InParanoid" id="A0A673X9L8"/>
<keyword evidence="3" id="KW-0479">Metal-binding</keyword>
<dbReference type="InterPro" id="IPR016435">
    <property type="entry name" value="DPH1/DPH2"/>
</dbReference>
<keyword evidence="7" id="KW-1185">Reference proteome</keyword>
<evidence type="ECO:0000256" key="5">
    <source>
        <dbReference type="ARBA" id="ARBA00023014"/>
    </source>
</evidence>
<accession>A0A673X9L8</accession>
<proteinExistence type="predicted"/>
<dbReference type="InterPro" id="IPR042263">
    <property type="entry name" value="DPH1/DPH2_1"/>
</dbReference>
<dbReference type="GeneTree" id="ENSGT00940000153694"/>
<dbReference type="Pfam" id="PF01866">
    <property type="entry name" value="Diphthamide_syn"/>
    <property type="match status" value="1"/>
</dbReference>
<dbReference type="SFLD" id="SFLDS00032">
    <property type="entry name" value="Radical_SAM_3-amino-3-carboxyp"/>
    <property type="match status" value="1"/>
</dbReference>
<dbReference type="Gene3D" id="3.40.50.11860">
    <property type="entry name" value="Diphthamide synthesis DPH1/DPH2 domain 3"/>
    <property type="match status" value="1"/>
</dbReference>
<organism evidence="6 7">
    <name type="scientific">Salmo trutta</name>
    <name type="common">Brown trout</name>
    <dbReference type="NCBI Taxonomy" id="8032"/>
    <lineage>
        <taxon>Eukaryota</taxon>
        <taxon>Metazoa</taxon>
        <taxon>Chordata</taxon>
        <taxon>Craniata</taxon>
        <taxon>Vertebrata</taxon>
        <taxon>Euteleostomi</taxon>
        <taxon>Actinopterygii</taxon>
        <taxon>Neopterygii</taxon>
        <taxon>Teleostei</taxon>
        <taxon>Protacanthopterygii</taxon>
        <taxon>Salmoniformes</taxon>
        <taxon>Salmonidae</taxon>
        <taxon>Salmoninae</taxon>
        <taxon>Salmo</taxon>
    </lineage>
</organism>
<reference evidence="6" key="1">
    <citation type="submission" date="2025-08" db="UniProtKB">
        <authorList>
            <consortium name="Ensembl"/>
        </authorList>
    </citation>
    <scope>IDENTIFICATION</scope>
</reference>
<evidence type="ECO:0000313" key="7">
    <source>
        <dbReference type="Proteomes" id="UP000472277"/>
    </source>
</evidence>
<dbReference type="Gene3D" id="3.40.50.11840">
    <property type="entry name" value="Diphthamide synthesis DPH1/DPH2 domain 1"/>
    <property type="match status" value="1"/>
</dbReference>
<dbReference type="InterPro" id="IPR042265">
    <property type="entry name" value="DPH1/DPH2_3"/>
</dbReference>
<evidence type="ECO:0000256" key="4">
    <source>
        <dbReference type="ARBA" id="ARBA00023004"/>
    </source>
</evidence>
<reference evidence="6" key="2">
    <citation type="submission" date="2025-09" db="UniProtKB">
        <authorList>
            <consortium name="Ensembl"/>
        </authorList>
    </citation>
    <scope>IDENTIFICATION</scope>
</reference>
<dbReference type="UniPathway" id="UPA00559"/>
<keyword evidence="4" id="KW-0408">Iron</keyword>
<name>A0A673X9L8_SALTR</name>
<comment type="pathway">
    <text evidence="2">Protein modification; peptidyl-diphthamide biosynthesis.</text>
</comment>
<dbReference type="PANTHER" id="PTHR10762">
    <property type="entry name" value="DIPHTHAMIDE BIOSYNTHESIS PROTEIN"/>
    <property type="match status" value="1"/>
</dbReference>
<dbReference type="GO" id="GO:0090560">
    <property type="term" value="F:2-(3-amino-3-carboxypropyl)histidine synthase activity"/>
    <property type="evidence" value="ECO:0007669"/>
    <property type="project" value="InterPro"/>
</dbReference>
<dbReference type="GO" id="GO:0051536">
    <property type="term" value="F:iron-sulfur cluster binding"/>
    <property type="evidence" value="ECO:0007669"/>
    <property type="project" value="UniProtKB-KW"/>
</dbReference>
<dbReference type="Ensembl" id="ENSSTUT00000019028.1">
    <property type="protein sequence ID" value="ENSSTUP00000018078.1"/>
    <property type="gene ID" value="ENSSTUG00000008115.1"/>
</dbReference>
<evidence type="ECO:0000256" key="3">
    <source>
        <dbReference type="ARBA" id="ARBA00022723"/>
    </source>
</evidence>